<reference evidence="4 5" key="1">
    <citation type="journal article" date="2020" name="J Geophys Res Biogeosci">
        <title>Magnetotaxis as an Adaptation to Enable Bacterial Shuttling of Microbial Sulfur and Sulfur Cycling Across Aquatic Oxic#Anoxic Interfaces.</title>
        <authorList>
            <person name="Li J."/>
            <person name="Liu P."/>
            <person name="Wang J."/>
            <person name="Roberts A.P."/>
            <person name="Pan Y."/>
        </authorList>
    </citation>
    <scope>NUCLEOTIDE SEQUENCE [LARGE SCALE GENOMIC DNA]</scope>
    <source>
        <strain evidence="4 5">MYR-1_YQ</strain>
    </source>
</reference>
<evidence type="ECO:0000256" key="3">
    <source>
        <dbReference type="SAM" id="Phobius"/>
    </source>
</evidence>
<dbReference type="InterPro" id="IPR052346">
    <property type="entry name" value="O-mannosyl-transferase_TMTC"/>
</dbReference>
<evidence type="ECO:0008006" key="6">
    <source>
        <dbReference type="Google" id="ProtNLM"/>
    </source>
</evidence>
<dbReference type="EMBL" id="JABXWD010000475">
    <property type="protein sequence ID" value="MBV6343181.1"/>
    <property type="molecule type" value="Genomic_DNA"/>
</dbReference>
<feature type="transmembrane region" description="Helical" evidence="3">
    <location>
        <begin position="171"/>
        <end position="199"/>
    </location>
</feature>
<evidence type="ECO:0000256" key="2">
    <source>
        <dbReference type="ARBA" id="ARBA00022803"/>
    </source>
</evidence>
<keyword evidence="5" id="KW-1185">Reference proteome</keyword>
<dbReference type="Proteomes" id="UP001196980">
    <property type="component" value="Unassembled WGS sequence"/>
</dbReference>
<dbReference type="PANTHER" id="PTHR44227:SF3">
    <property type="entry name" value="PROTEIN O-MANNOSYL-TRANSFERASE TMTC4"/>
    <property type="match status" value="1"/>
</dbReference>
<evidence type="ECO:0000313" key="4">
    <source>
        <dbReference type="EMBL" id="MBV6343181.1"/>
    </source>
</evidence>
<feature type="non-terminal residue" evidence="4">
    <location>
        <position position="477"/>
    </location>
</feature>
<keyword evidence="3" id="KW-1133">Transmembrane helix</keyword>
<keyword evidence="2" id="KW-0802">TPR repeat</keyword>
<comment type="caution">
    <text evidence="4">The sequence shown here is derived from an EMBL/GenBank/DDBJ whole genome shotgun (WGS) entry which is preliminary data.</text>
</comment>
<proteinExistence type="predicted"/>
<keyword evidence="1" id="KW-0677">Repeat</keyword>
<feature type="transmembrane region" description="Helical" evidence="3">
    <location>
        <begin position="12"/>
        <end position="30"/>
    </location>
</feature>
<gene>
    <name evidence="4" type="ORF">HWQ67_16495</name>
</gene>
<sequence>MMVRDISPENRPIILVGVLLLLTLAAYWPLQYNDFINFDDDKYLTENPIIQSGLTVDNVLWSLRTFYFGNWHPLTWMSYLADITVFGLRPEAIHLVNLLLHLANTALLFAFLNATTRMPWQSAMVAALFALHPLNVESVAWASERKSVLSTLFWMLTMLCYNHYTRHPGTWRYLSVVLCLALGLMAKPMLVTLPFVLLLLDYWPLRRGLHVLEKLPLLLLSLLSSIMTILAQHKAEALVSLSVSPLKERIFAAVVSYTDYIGKLLLPIDMAVIYPPSEGYPLWHVGLALALIAALTTVFVIRRKTDPYLLVGWLWFLGSLVPVLQVVQVGSAPMADRYVYIPAVGLFIAVAYRPVARWWHGILVVVVIVLSVLTFRQVRCWRDSETVFRHALDVTVNNYVAHDNYGVYLLKHGRAAQAVEHFSAGLRHKPDSLLINSNMWSALVVLGRFDEAEQYFYKAMPLWNKLADRNIYGMLTV</sequence>
<name>A0ABS6S2V9_9BACT</name>
<evidence type="ECO:0000313" key="5">
    <source>
        <dbReference type="Proteomes" id="UP001196980"/>
    </source>
</evidence>
<feature type="transmembrane region" description="Helical" evidence="3">
    <location>
        <begin position="307"/>
        <end position="327"/>
    </location>
</feature>
<feature type="transmembrane region" description="Helical" evidence="3">
    <location>
        <begin position="280"/>
        <end position="301"/>
    </location>
</feature>
<dbReference type="RefSeq" id="WP_218253786.1">
    <property type="nucleotide sequence ID" value="NZ_JABXWD010000475.1"/>
</dbReference>
<feature type="transmembrane region" description="Helical" evidence="3">
    <location>
        <begin position="358"/>
        <end position="375"/>
    </location>
</feature>
<keyword evidence="3" id="KW-0472">Membrane</keyword>
<accession>A0ABS6S2V9</accession>
<keyword evidence="3" id="KW-0812">Transmembrane</keyword>
<dbReference type="PANTHER" id="PTHR44227">
    <property type="match status" value="1"/>
</dbReference>
<organism evidence="4 5">
    <name type="scientific">Candidatus Magnetobacterium casense</name>
    <dbReference type="NCBI Taxonomy" id="1455061"/>
    <lineage>
        <taxon>Bacteria</taxon>
        <taxon>Pseudomonadati</taxon>
        <taxon>Nitrospirota</taxon>
        <taxon>Thermodesulfovibrionia</taxon>
        <taxon>Thermodesulfovibrionales</taxon>
        <taxon>Candidatus Magnetobacteriaceae</taxon>
        <taxon>Candidatus Magnetobacterium</taxon>
    </lineage>
</organism>
<feature type="transmembrane region" description="Helical" evidence="3">
    <location>
        <begin position="95"/>
        <end position="112"/>
    </location>
</feature>
<protein>
    <recommendedName>
        <fullName evidence="6">Tetratricopeptide TPR_2 repeat protein</fullName>
    </recommendedName>
</protein>
<evidence type="ECO:0000256" key="1">
    <source>
        <dbReference type="ARBA" id="ARBA00022737"/>
    </source>
</evidence>